<dbReference type="RefSeq" id="WP_212950571.1">
    <property type="nucleotide sequence ID" value="NZ_BORW01000015.1"/>
</dbReference>
<dbReference type="EMBL" id="BORW01000015">
    <property type="protein sequence ID" value="GIO68167.1"/>
    <property type="molecule type" value="Genomic_DNA"/>
</dbReference>
<evidence type="ECO:0000313" key="2">
    <source>
        <dbReference type="Proteomes" id="UP000680638"/>
    </source>
</evidence>
<evidence type="ECO:0008006" key="3">
    <source>
        <dbReference type="Google" id="ProtNLM"/>
    </source>
</evidence>
<evidence type="ECO:0000313" key="1">
    <source>
        <dbReference type="EMBL" id="GIO68167.1"/>
    </source>
</evidence>
<comment type="caution">
    <text evidence="1">The sequence shown here is derived from an EMBL/GenBank/DDBJ whole genome shotgun (WGS) entry which is preliminary data.</text>
</comment>
<name>A0ABQ4LY19_9BACL</name>
<organism evidence="1 2">
    <name type="scientific">Paenibacillus cookii</name>
    <dbReference type="NCBI Taxonomy" id="157839"/>
    <lineage>
        <taxon>Bacteria</taxon>
        <taxon>Bacillati</taxon>
        <taxon>Bacillota</taxon>
        <taxon>Bacilli</taxon>
        <taxon>Bacillales</taxon>
        <taxon>Paenibacillaceae</taxon>
        <taxon>Paenibacillus</taxon>
    </lineage>
</organism>
<protein>
    <recommendedName>
        <fullName evidence="3">WYL domain-containing protein</fullName>
    </recommendedName>
</protein>
<accession>A0ABQ4LY19</accession>
<keyword evidence="2" id="KW-1185">Reference proteome</keyword>
<dbReference type="Proteomes" id="UP000680638">
    <property type="component" value="Unassembled WGS sequence"/>
</dbReference>
<gene>
    <name evidence="1" type="ORF">J21TS3_29880</name>
</gene>
<proteinExistence type="predicted"/>
<sequence>MNPFEKIFNYQIISRLDDAGTFMATAHERAWLKTALAHPAAAQAFTAGTLAKLESMLDPDDSFDPHPHLIEKARSREKQVYHPLLGKIRRLILNRHGIRLSYRVRGDRIFSDQLGVPYKLEYSMVKREWYLLWHRVRHHALMKTKLDKILFIAEADLSHERVDRMLERTRLTLESRKTKVLIEILPMYNRELSRILYAFSCFEKEVAYDADRNLYTVKVCLLGEEIEYLLSKLRFLGKRVRVLEGDYVKKRMVEASTKALERYGVLEADEEV</sequence>
<dbReference type="PROSITE" id="PS52050">
    <property type="entry name" value="WYL"/>
    <property type="match status" value="1"/>
</dbReference>
<reference evidence="1 2" key="1">
    <citation type="submission" date="2021-03" db="EMBL/GenBank/DDBJ databases">
        <title>Antimicrobial resistance genes in bacteria isolated from Japanese honey, and their potential for conferring macrolide and lincosamide resistance in the American foulbrood pathogen Paenibacillus larvae.</title>
        <authorList>
            <person name="Okamoto M."/>
            <person name="Kumagai M."/>
            <person name="Kanamori H."/>
            <person name="Takamatsu D."/>
        </authorList>
    </citation>
    <scope>NUCLEOTIDE SEQUENCE [LARGE SCALE GENOMIC DNA]</scope>
    <source>
        <strain evidence="1 2">J21TS3</strain>
    </source>
</reference>